<evidence type="ECO:0000256" key="5">
    <source>
        <dbReference type="ARBA" id="ARBA00022840"/>
    </source>
</evidence>
<protein>
    <recommendedName>
        <fullName evidence="8">Protein kinase domain-containing protein</fullName>
    </recommendedName>
</protein>
<accession>A0A3B4TBH4</accession>
<dbReference type="InterPro" id="IPR000719">
    <property type="entry name" value="Prot_kinase_dom"/>
</dbReference>
<dbReference type="GO" id="GO:0003713">
    <property type="term" value="F:transcription coactivator activity"/>
    <property type="evidence" value="ECO:0007669"/>
    <property type="project" value="TreeGrafter"/>
</dbReference>
<dbReference type="PANTHER" id="PTHR24058:SF53">
    <property type="entry name" value="HOMEODOMAIN-INTERACTING PROTEIN KINASE 2"/>
    <property type="match status" value="1"/>
</dbReference>
<dbReference type="PANTHER" id="PTHR24058">
    <property type="entry name" value="DUAL SPECIFICITY PROTEIN KINASE"/>
    <property type="match status" value="1"/>
</dbReference>
<dbReference type="GO" id="GO:0046332">
    <property type="term" value="F:SMAD binding"/>
    <property type="evidence" value="ECO:0007669"/>
    <property type="project" value="TreeGrafter"/>
</dbReference>
<dbReference type="GO" id="GO:0004674">
    <property type="term" value="F:protein serine/threonine kinase activity"/>
    <property type="evidence" value="ECO:0007669"/>
    <property type="project" value="UniProtKB-KW"/>
</dbReference>
<evidence type="ECO:0000256" key="6">
    <source>
        <dbReference type="PROSITE-ProRule" id="PRU10141"/>
    </source>
</evidence>
<dbReference type="OMA" id="PAAWISN"/>
<dbReference type="Pfam" id="PF00069">
    <property type="entry name" value="Pkinase"/>
    <property type="match status" value="1"/>
</dbReference>
<dbReference type="GeneTree" id="ENSGT00940000164472"/>
<feature type="region of interest" description="Disordered" evidence="7">
    <location>
        <begin position="539"/>
        <end position="567"/>
    </location>
</feature>
<dbReference type="GO" id="GO:0005737">
    <property type="term" value="C:cytoplasm"/>
    <property type="evidence" value="ECO:0007669"/>
    <property type="project" value="TreeGrafter"/>
</dbReference>
<dbReference type="GO" id="GO:0005524">
    <property type="term" value="F:ATP binding"/>
    <property type="evidence" value="ECO:0007669"/>
    <property type="project" value="UniProtKB-UniRule"/>
</dbReference>
<dbReference type="GO" id="GO:0045944">
    <property type="term" value="P:positive regulation of transcription by RNA polymerase II"/>
    <property type="evidence" value="ECO:0007669"/>
    <property type="project" value="TreeGrafter"/>
</dbReference>
<evidence type="ECO:0000313" key="9">
    <source>
        <dbReference type="Ensembl" id="ENSSDUP00000003461.1"/>
    </source>
</evidence>
<feature type="binding site" evidence="6">
    <location>
        <position position="63"/>
    </location>
    <ligand>
        <name>ATP</name>
        <dbReference type="ChEBI" id="CHEBI:30616"/>
    </ligand>
</feature>
<dbReference type="Gene3D" id="3.30.200.20">
    <property type="entry name" value="Phosphorylase Kinase, domain 1"/>
    <property type="match status" value="1"/>
</dbReference>
<dbReference type="SUPFAM" id="SSF56112">
    <property type="entry name" value="Protein kinase-like (PK-like)"/>
    <property type="match status" value="1"/>
</dbReference>
<dbReference type="InterPro" id="IPR008271">
    <property type="entry name" value="Ser/Thr_kinase_AS"/>
</dbReference>
<dbReference type="AlphaFoldDB" id="A0A3B4TBH4"/>
<evidence type="ECO:0000256" key="7">
    <source>
        <dbReference type="SAM" id="MobiDB-lite"/>
    </source>
</evidence>
<dbReference type="STRING" id="41447.ENSSDUP00000003461"/>
<reference evidence="9" key="1">
    <citation type="submission" date="2025-08" db="UniProtKB">
        <authorList>
            <consortium name="Ensembl"/>
        </authorList>
    </citation>
    <scope>IDENTIFICATION</scope>
</reference>
<keyword evidence="4" id="KW-0418">Kinase</keyword>
<evidence type="ECO:0000259" key="8">
    <source>
        <dbReference type="PROSITE" id="PS50011"/>
    </source>
</evidence>
<dbReference type="PROSITE" id="PS50011">
    <property type="entry name" value="PROTEIN_KINASE_DOM"/>
    <property type="match status" value="1"/>
</dbReference>
<evidence type="ECO:0000256" key="3">
    <source>
        <dbReference type="ARBA" id="ARBA00022741"/>
    </source>
</evidence>
<dbReference type="GO" id="GO:0007224">
    <property type="term" value="P:smoothened signaling pathway"/>
    <property type="evidence" value="ECO:0007669"/>
    <property type="project" value="TreeGrafter"/>
</dbReference>
<evidence type="ECO:0000313" key="10">
    <source>
        <dbReference type="Proteomes" id="UP000261420"/>
    </source>
</evidence>
<keyword evidence="5 6" id="KW-0067">ATP-binding</keyword>
<reference evidence="9" key="2">
    <citation type="submission" date="2025-09" db="UniProtKB">
        <authorList>
            <consortium name="Ensembl"/>
        </authorList>
    </citation>
    <scope>IDENTIFICATION</scope>
</reference>
<evidence type="ECO:0000256" key="1">
    <source>
        <dbReference type="ARBA" id="ARBA00022527"/>
    </source>
</evidence>
<evidence type="ECO:0000256" key="2">
    <source>
        <dbReference type="ARBA" id="ARBA00022679"/>
    </source>
</evidence>
<dbReference type="InterPro" id="IPR050494">
    <property type="entry name" value="Ser_Thr_dual-spec_kinase"/>
</dbReference>
<proteinExistence type="predicted"/>
<evidence type="ECO:0000256" key="4">
    <source>
        <dbReference type="ARBA" id="ARBA00022777"/>
    </source>
</evidence>
<keyword evidence="2" id="KW-0808">Transferase</keyword>
<keyword evidence="3 6" id="KW-0547">Nucleotide-binding</keyword>
<dbReference type="PROSITE" id="PS00108">
    <property type="entry name" value="PROTEIN_KINASE_ST"/>
    <property type="match status" value="1"/>
</dbReference>
<dbReference type="InterPro" id="IPR011009">
    <property type="entry name" value="Kinase-like_dom_sf"/>
</dbReference>
<dbReference type="SMART" id="SM00220">
    <property type="entry name" value="S_TKc"/>
    <property type="match status" value="1"/>
</dbReference>
<dbReference type="Ensembl" id="ENSSDUT00000003538.1">
    <property type="protein sequence ID" value="ENSSDUP00000003461.1"/>
    <property type="gene ID" value="ENSSDUG00000002639.1"/>
</dbReference>
<dbReference type="GO" id="GO:0016605">
    <property type="term" value="C:PML body"/>
    <property type="evidence" value="ECO:0007669"/>
    <property type="project" value="TreeGrafter"/>
</dbReference>
<dbReference type="InterPro" id="IPR017441">
    <property type="entry name" value="Protein_kinase_ATP_BS"/>
</dbReference>
<dbReference type="GO" id="GO:0042771">
    <property type="term" value="P:intrinsic apoptotic signaling pathway in response to DNA damage by p53 class mediator"/>
    <property type="evidence" value="ECO:0007669"/>
    <property type="project" value="TreeGrafter"/>
</dbReference>
<dbReference type="Gene3D" id="1.10.510.10">
    <property type="entry name" value="Transferase(Phosphotransferase) domain 1"/>
    <property type="match status" value="1"/>
</dbReference>
<feature type="domain" description="Protein kinase" evidence="8">
    <location>
        <begin position="34"/>
        <end position="358"/>
    </location>
</feature>
<dbReference type="GO" id="GO:0004713">
    <property type="term" value="F:protein tyrosine kinase activity"/>
    <property type="evidence" value="ECO:0007669"/>
    <property type="project" value="TreeGrafter"/>
</dbReference>
<keyword evidence="1" id="KW-0723">Serine/threonine-protein kinase</keyword>
<sequence length="594" mass="65295">MSSWPSSDTPGASVTLTAPEVQAGQTLFSSSSGYSVLEFIGEGCFGKVAMCQNLATKEMVAVKILKQDLYFIQDAEKEVSILKVISVLNPDHINVVKFFERFEYMGQDCLAFEMLDVSLYDLFQVQNWKPLSLREIRPIAKQLLVALDALKGLGILHTDIKPDNIMFVDKKDQPLRVKLIDFGEAIPASKVRLGLELQPTGYRAPEISLGFPFTEAIDVWGVGCVLAFLYLAQNLFPVDCDYQMMKCMVEFLGQPEDHQLRAGIYTQYYFSEEEAAGISTWRLMTPEEYTAANNVKPEERHTFIALPSSLDDLVNIYPEREATEFEDRRAFVDFMKMLLHLDGDQRISPCQALQQSFITMTHLTGYIENRAYLTTSQIMMSICPMEDSNRVNTCGSKGEATRSFDGTKATVSYDDGPFTGSSDGVPVASSYEEDPPAWYSDGELYSLARDEDPAAWISNGGLDSLACDEDPAAWISNGGLDSLACDEDPAAWISNGGLDSLACDEDPAAWISNGGLDSLARDEDPAAWSSDGGLDSLAFDEDPAAWSSDGAKPTDSTATASSSSGHPKKLLQRIGRFFSRITAPFSCWGSVVEG</sequence>
<name>A0A3B4TBH4_SERDU</name>
<keyword evidence="10" id="KW-1185">Reference proteome</keyword>
<dbReference type="PROSITE" id="PS00107">
    <property type="entry name" value="PROTEIN_KINASE_ATP"/>
    <property type="match status" value="1"/>
</dbReference>
<organism evidence="9 10">
    <name type="scientific">Seriola dumerili</name>
    <name type="common">Greater amberjack</name>
    <name type="synonym">Caranx dumerili</name>
    <dbReference type="NCBI Taxonomy" id="41447"/>
    <lineage>
        <taxon>Eukaryota</taxon>
        <taxon>Metazoa</taxon>
        <taxon>Chordata</taxon>
        <taxon>Craniata</taxon>
        <taxon>Vertebrata</taxon>
        <taxon>Euteleostomi</taxon>
        <taxon>Actinopterygii</taxon>
        <taxon>Neopterygii</taxon>
        <taxon>Teleostei</taxon>
        <taxon>Neoteleostei</taxon>
        <taxon>Acanthomorphata</taxon>
        <taxon>Carangaria</taxon>
        <taxon>Carangiformes</taxon>
        <taxon>Carangidae</taxon>
        <taxon>Seriola</taxon>
    </lineage>
</organism>
<dbReference type="Proteomes" id="UP000261420">
    <property type="component" value="Unplaced"/>
</dbReference>
<dbReference type="GO" id="GO:0003714">
    <property type="term" value="F:transcription corepressor activity"/>
    <property type="evidence" value="ECO:0007669"/>
    <property type="project" value="TreeGrafter"/>
</dbReference>